<evidence type="ECO:0000313" key="2">
    <source>
        <dbReference type="Proteomes" id="UP000244956"/>
    </source>
</evidence>
<keyword evidence="2" id="KW-1185">Reference proteome</keyword>
<comment type="caution">
    <text evidence="1">The sequence shown here is derived from an EMBL/GenBank/DDBJ whole genome shotgun (WGS) entry which is preliminary data.</text>
</comment>
<dbReference type="Proteomes" id="UP000244956">
    <property type="component" value="Unassembled WGS sequence"/>
</dbReference>
<gene>
    <name evidence="1" type="ORF">DDZ16_11660</name>
</gene>
<protein>
    <submittedName>
        <fullName evidence="1">Uncharacterized protein</fullName>
    </submittedName>
</protein>
<name>A0A2U2B862_9BACT</name>
<proteinExistence type="predicted"/>
<organism evidence="1 2">
    <name type="scientific">Marinilabilia rubra</name>
    <dbReference type="NCBI Taxonomy" id="2162893"/>
    <lineage>
        <taxon>Bacteria</taxon>
        <taxon>Pseudomonadati</taxon>
        <taxon>Bacteroidota</taxon>
        <taxon>Bacteroidia</taxon>
        <taxon>Marinilabiliales</taxon>
        <taxon>Marinilabiliaceae</taxon>
        <taxon>Marinilabilia</taxon>
    </lineage>
</organism>
<evidence type="ECO:0000313" key="1">
    <source>
        <dbReference type="EMBL" id="PWD99245.1"/>
    </source>
</evidence>
<accession>A0A2U2B862</accession>
<dbReference type="AlphaFoldDB" id="A0A2U2B862"/>
<dbReference type="EMBL" id="QEWP01000008">
    <property type="protein sequence ID" value="PWD99245.1"/>
    <property type="molecule type" value="Genomic_DNA"/>
</dbReference>
<sequence>MLMRGCCFAILDDFFEKNSPAKITKPQRISPQKTKKERVNFVIWFCQNKSFRIFATAFEKVP</sequence>
<reference evidence="1 2" key="1">
    <citation type="submission" date="2018-05" db="EMBL/GenBank/DDBJ databases">
        <title>Marinilabilia rubrum sp. nov., isolated from saltern sediment.</title>
        <authorList>
            <person name="Zhang R."/>
        </authorList>
    </citation>
    <scope>NUCLEOTIDE SEQUENCE [LARGE SCALE GENOMIC DNA]</scope>
    <source>
        <strain evidence="1 2">WTE16</strain>
    </source>
</reference>